<dbReference type="Proteomes" id="UP000593601">
    <property type="component" value="Chromosome"/>
</dbReference>
<dbReference type="EMBL" id="CP063304">
    <property type="protein sequence ID" value="QOV18537.1"/>
    <property type="molecule type" value="Genomic_DNA"/>
</dbReference>
<dbReference type="KEGG" id="bliq:INP51_11000"/>
<feature type="region of interest" description="Disordered" evidence="1">
    <location>
        <begin position="335"/>
        <end position="370"/>
    </location>
</feature>
<feature type="compositionally biased region" description="Polar residues" evidence="1">
    <location>
        <begin position="340"/>
        <end position="353"/>
    </location>
</feature>
<evidence type="ECO:0000256" key="2">
    <source>
        <dbReference type="SAM" id="Phobius"/>
    </source>
</evidence>
<feature type="compositionally biased region" description="Basic and acidic residues" evidence="1">
    <location>
        <begin position="217"/>
        <end position="226"/>
    </location>
</feature>
<gene>
    <name evidence="4" type="ORF">INP51_11000</name>
</gene>
<dbReference type="SUPFAM" id="SSF49478">
    <property type="entry name" value="Cna protein B-type domain"/>
    <property type="match status" value="1"/>
</dbReference>
<sequence length="1567" mass="174458">MERRILHRKKRNSILAVVLIIALLLSLFPVFPMAQEQQWSNQIQRFERRNPIDTKTVEPGTKREELNLAEYVRAVVDIPEGMDTSTFTEAKPEVDLSDGYEHYDYFDYGYIAPKDKTKTKDGKELSIYQLNYDDQEQGKGETAYRIYGSVAGSDNVWFACKEDGQITGAVLDVPVDWSGDYQPDKIGEYTFTAQCSDYEYAAEPPTVVITVRETPDVEDKHDHGDEEPTQSEETANTDPEAADEEETPQSQPLADCHCGKDGTPIDANNFPWAHQPDCKYYGPVECLCREQIEEEVDVEDEDGTTHKEIITVPGEYTHVHDKNNKDCPLYGKELEENSRSGRSINSRTGSNSDAQDDFMTEQSPTSGNRFYDSPYTNGIVISGSWVDYVNTIWMNKAVSKFHWTQTSDMPGLQSPNDPEWSWRGVASYFPAGSPETDPKAFPVRVNMNWDVYSGEQLRHALTELVDRDTITLQADIDLNGAQYSWDVVDCKNFTITIHGNGHKIFNLGQMVKKETDNSMFSAFIRNYKRLVVDDLEFVTCKMVSNQECVGLFRGNMQPQSQNAHLQNIHIRDSLFYSSAGNLYVQDGQGRVSPFGYIENSRYTEDMNTNVTMENCTTEGNYIYGRDHVTAFALGLGNANSATSQMSEVKNSYAVDNLVCGTGGHSAGFSSCFAYNTRMTNCFAVNEIYGSAMTSGFVGFLAGQFNNCYSSGKVEGYSRMAGFAWDSDNNARTFNSCYSTALVGLRSKPTEQGGFIVGQTADSGTRDIMNNCYAAGEVGNFDVDLNTPNKTVGGFYSSTASSGWYTLNNCYYDKQTTAMREWVSGDSKQRLGVTGVLTSSTEKAGTGLADRVNGYDESDPGFKGFRNPIEWTYKVGFYPQLRTFANADPLEWGSKERADRVKAYSLASVSTVRLNTWENGYDWDSSGVRSDHPVSYNRESGAQEHHKGNADTYDTVREIITDASYATEEPSAGSVRWEHMIAGGAPVDTNGDDQKDGMAMEVSNGTLQVKNPGMDWFQISADVGGQKGYRPIRLISYMSLDAGSDKTIEAGYRYDHREDVSLTMMDKITENLVVGFHDDSIWSRAKTGGYPDSKRFWAVPTTNIKTEFSASKNAQLYTEIWRAEQNQDGSFATSDTEGIGDEHLIPDRSVKVTGPGTGEGTTISEQKWNGEFPFNEDISKPRKYLITYYWMLEDGRYRADTKTITVDPSKYTVDVQVKNDRDKESGNNTALQLGAAADNQNDTAYTYSASPVQKAQAEQVPYTNNAALAWKKASDTAVIKGGKLTMYAHDGTELGTKEFSGDLNDGDQLTIPVTYYYNKYEGDNVQEKKRELTEKEVVNVTYTVHKDSDDGFYLRFNKIANLPEDEVTGVNVGDPGGIPAGTKAYINDVQYNIDLTFYVNADMPFTFKKTDESGHPLSGVEFEIYACKEGHTDTDQHSTLAESGSCWDVDHPKDTVTSDENGIVSFDSLTTGDYILAETKAKSGYQLPKGQWLLQVDHVQEKIEISARGEKPPAFKKEADGTLSLANYRDLSLPGSGGYGANLYLIGSIILIGTAVMLILVYRRKARE</sequence>
<dbReference type="RefSeq" id="WP_193734899.1">
    <property type="nucleotide sequence ID" value="NZ_CP063304.1"/>
</dbReference>
<keyword evidence="2" id="KW-1133">Transmembrane helix</keyword>
<reference evidence="4 5" key="1">
    <citation type="submission" date="2020-10" db="EMBL/GenBank/DDBJ databases">
        <title>Blautia liquoris sp.nov., isolated from the mud in a fermentation cellar used for the production of Chinese strong-flavoured liquor.</title>
        <authorList>
            <person name="Lu L."/>
        </authorList>
    </citation>
    <scope>NUCLEOTIDE SEQUENCE [LARGE SCALE GENOMIC DNA]</scope>
    <source>
        <strain evidence="4 5">LZLJ-3</strain>
    </source>
</reference>
<evidence type="ECO:0000259" key="3">
    <source>
        <dbReference type="Pfam" id="PF17802"/>
    </source>
</evidence>
<feature type="region of interest" description="Disordered" evidence="1">
    <location>
        <begin position="217"/>
        <end position="258"/>
    </location>
</feature>
<feature type="domain" description="SpaA-like prealbumin fold" evidence="3">
    <location>
        <begin position="1404"/>
        <end position="1508"/>
    </location>
</feature>
<dbReference type="InterPro" id="IPR013783">
    <property type="entry name" value="Ig-like_fold"/>
</dbReference>
<keyword evidence="2" id="KW-0472">Membrane</keyword>
<accession>A0A7M2RG55</accession>
<organism evidence="4 5">
    <name type="scientific">Blautia liquoris</name>
    <dbReference type="NCBI Taxonomy" id="2779518"/>
    <lineage>
        <taxon>Bacteria</taxon>
        <taxon>Bacillati</taxon>
        <taxon>Bacillota</taxon>
        <taxon>Clostridia</taxon>
        <taxon>Lachnospirales</taxon>
        <taxon>Lachnospiraceae</taxon>
        <taxon>Blautia</taxon>
    </lineage>
</organism>
<evidence type="ECO:0000313" key="5">
    <source>
        <dbReference type="Proteomes" id="UP000593601"/>
    </source>
</evidence>
<dbReference type="Gene3D" id="2.60.40.10">
    <property type="entry name" value="Immunoglobulins"/>
    <property type="match status" value="1"/>
</dbReference>
<dbReference type="Gene3D" id="2.160.20.110">
    <property type="match status" value="1"/>
</dbReference>
<keyword evidence="5" id="KW-1185">Reference proteome</keyword>
<protein>
    <recommendedName>
        <fullName evidence="3">SpaA-like prealbumin fold domain-containing protein</fullName>
    </recommendedName>
</protein>
<evidence type="ECO:0000313" key="4">
    <source>
        <dbReference type="EMBL" id="QOV18537.1"/>
    </source>
</evidence>
<name>A0A7M2RG55_9FIRM</name>
<feature type="transmembrane region" description="Helical" evidence="2">
    <location>
        <begin position="1542"/>
        <end position="1561"/>
    </location>
</feature>
<keyword evidence="2" id="KW-0812">Transmembrane</keyword>
<dbReference type="Pfam" id="PF17802">
    <property type="entry name" value="SpaA"/>
    <property type="match status" value="1"/>
</dbReference>
<dbReference type="InterPro" id="IPR041033">
    <property type="entry name" value="SpaA_PFL_dom_1"/>
</dbReference>
<proteinExistence type="predicted"/>
<evidence type="ECO:0000256" key="1">
    <source>
        <dbReference type="SAM" id="MobiDB-lite"/>
    </source>
</evidence>